<dbReference type="AlphaFoldDB" id="A0A517VLU3"/>
<dbReference type="KEGG" id="gax:Pan161_56220"/>
<name>A0A517VLU3_9PLAN</name>
<dbReference type="EMBL" id="CP036343">
    <property type="protein sequence ID" value="QDT93935.1"/>
    <property type="molecule type" value="Genomic_DNA"/>
</dbReference>
<dbReference type="Proteomes" id="UP000316855">
    <property type="component" value="Chromosome"/>
</dbReference>
<reference evidence="1 2" key="1">
    <citation type="submission" date="2019-02" db="EMBL/GenBank/DDBJ databases">
        <title>Deep-cultivation of Planctomycetes and their phenomic and genomic characterization uncovers novel biology.</title>
        <authorList>
            <person name="Wiegand S."/>
            <person name="Jogler M."/>
            <person name="Boedeker C."/>
            <person name="Pinto D."/>
            <person name="Vollmers J."/>
            <person name="Rivas-Marin E."/>
            <person name="Kohn T."/>
            <person name="Peeters S.H."/>
            <person name="Heuer A."/>
            <person name="Rast P."/>
            <person name="Oberbeckmann S."/>
            <person name="Bunk B."/>
            <person name="Jeske O."/>
            <person name="Meyerdierks A."/>
            <person name="Storesund J.E."/>
            <person name="Kallscheuer N."/>
            <person name="Luecker S."/>
            <person name="Lage O.M."/>
            <person name="Pohl T."/>
            <person name="Merkel B.J."/>
            <person name="Hornburger P."/>
            <person name="Mueller R.-W."/>
            <person name="Bruemmer F."/>
            <person name="Labrenz M."/>
            <person name="Spormann A.M."/>
            <person name="Op den Camp H."/>
            <person name="Overmann J."/>
            <person name="Amann R."/>
            <person name="Jetten M.S.M."/>
            <person name="Mascher T."/>
            <person name="Medema M.H."/>
            <person name="Devos D.P."/>
            <person name="Kaster A.-K."/>
            <person name="Ovreas L."/>
            <person name="Rohde M."/>
            <person name="Galperin M.Y."/>
            <person name="Jogler C."/>
        </authorList>
    </citation>
    <scope>NUCLEOTIDE SEQUENCE [LARGE SCALE GENOMIC DNA]</scope>
    <source>
        <strain evidence="1 2">Pan161</strain>
    </source>
</reference>
<keyword evidence="2" id="KW-1185">Reference proteome</keyword>
<organism evidence="1 2">
    <name type="scientific">Gimesia algae</name>
    <dbReference type="NCBI Taxonomy" id="2527971"/>
    <lineage>
        <taxon>Bacteria</taxon>
        <taxon>Pseudomonadati</taxon>
        <taxon>Planctomycetota</taxon>
        <taxon>Planctomycetia</taxon>
        <taxon>Planctomycetales</taxon>
        <taxon>Planctomycetaceae</taxon>
        <taxon>Gimesia</taxon>
    </lineage>
</organism>
<evidence type="ECO:0000313" key="2">
    <source>
        <dbReference type="Proteomes" id="UP000316855"/>
    </source>
</evidence>
<proteinExistence type="predicted"/>
<protein>
    <submittedName>
        <fullName evidence="1">Uncharacterized protein</fullName>
    </submittedName>
</protein>
<sequence length="98" mass="10970">MCGDPQAYIGNWCGFRQCKSGKNRLFYGEDQEQVARVSMLCKLGTRATQNSVYRCWRGGVKFKICSGITICLSIPVTDCYNETSRKAGQTNLLVFGIQ</sequence>
<accession>A0A517VLU3</accession>
<evidence type="ECO:0000313" key="1">
    <source>
        <dbReference type="EMBL" id="QDT93935.1"/>
    </source>
</evidence>
<gene>
    <name evidence="1" type="ORF">Pan161_56220</name>
</gene>